<dbReference type="EMBL" id="JARKNE010000004">
    <property type="protein sequence ID" value="KAK5836475.1"/>
    <property type="molecule type" value="Genomic_DNA"/>
</dbReference>
<sequence>MSTKRTLAHDRQVRGSLGKSVPGSERTVCSTGNALFPQPRTNSAASPDTPGANEIHKGIDGDARGMICRTTNLSAIVAKEE</sequence>
<accession>A0ABR0QB23</accession>
<gene>
    <name evidence="2" type="ORF">PVK06_012266</name>
</gene>
<evidence type="ECO:0000313" key="3">
    <source>
        <dbReference type="Proteomes" id="UP001358586"/>
    </source>
</evidence>
<feature type="region of interest" description="Disordered" evidence="1">
    <location>
        <begin position="1"/>
        <end position="59"/>
    </location>
</feature>
<keyword evidence="3" id="KW-1185">Reference proteome</keyword>
<evidence type="ECO:0000256" key="1">
    <source>
        <dbReference type="SAM" id="MobiDB-lite"/>
    </source>
</evidence>
<organism evidence="2 3">
    <name type="scientific">Gossypium arboreum</name>
    <name type="common">Tree cotton</name>
    <name type="synonym">Gossypium nanking</name>
    <dbReference type="NCBI Taxonomy" id="29729"/>
    <lineage>
        <taxon>Eukaryota</taxon>
        <taxon>Viridiplantae</taxon>
        <taxon>Streptophyta</taxon>
        <taxon>Embryophyta</taxon>
        <taxon>Tracheophyta</taxon>
        <taxon>Spermatophyta</taxon>
        <taxon>Magnoliopsida</taxon>
        <taxon>eudicotyledons</taxon>
        <taxon>Gunneridae</taxon>
        <taxon>Pentapetalae</taxon>
        <taxon>rosids</taxon>
        <taxon>malvids</taxon>
        <taxon>Malvales</taxon>
        <taxon>Malvaceae</taxon>
        <taxon>Malvoideae</taxon>
        <taxon>Gossypium</taxon>
    </lineage>
</organism>
<name>A0ABR0QB23_GOSAR</name>
<reference evidence="2 3" key="1">
    <citation type="submission" date="2023-03" db="EMBL/GenBank/DDBJ databases">
        <title>WGS of Gossypium arboreum.</title>
        <authorList>
            <person name="Yu D."/>
        </authorList>
    </citation>
    <scope>NUCLEOTIDE SEQUENCE [LARGE SCALE GENOMIC DNA]</scope>
    <source>
        <tissue evidence="2">Leaf</tissue>
    </source>
</reference>
<protein>
    <submittedName>
        <fullName evidence="2">Uncharacterized protein</fullName>
    </submittedName>
</protein>
<comment type="caution">
    <text evidence="2">The sequence shown here is derived from an EMBL/GenBank/DDBJ whole genome shotgun (WGS) entry which is preliminary data.</text>
</comment>
<proteinExistence type="predicted"/>
<dbReference type="Proteomes" id="UP001358586">
    <property type="component" value="Chromosome 4"/>
</dbReference>
<feature type="compositionally biased region" description="Polar residues" evidence="1">
    <location>
        <begin position="27"/>
        <end position="46"/>
    </location>
</feature>
<evidence type="ECO:0000313" key="2">
    <source>
        <dbReference type="EMBL" id="KAK5836475.1"/>
    </source>
</evidence>